<protein>
    <submittedName>
        <fullName evidence="1">Uncharacterized protein</fullName>
    </submittedName>
</protein>
<evidence type="ECO:0000313" key="2">
    <source>
        <dbReference type="Proteomes" id="UP001173578"/>
    </source>
</evidence>
<name>A0AAW7DFB3_9FLAO</name>
<sequence length="100" mass="11021">MSFTKEKIADLKVQHGDNLFIIKSESGAQSIVRQPTLKELEALQGLLSGGQLLTYNIALYRTCLVLGDKFEDENNYKDLVGMSGKMAEIIEVATASVEKL</sequence>
<dbReference type="AlphaFoldDB" id="A0AAW7DFB3"/>
<proteinExistence type="predicted"/>
<gene>
    <name evidence="1" type="ORF">HX095_05480</name>
</gene>
<organism evidence="1 2">
    <name type="scientific">Empedobacter falsenii</name>
    <dbReference type="NCBI Taxonomy" id="343874"/>
    <lineage>
        <taxon>Bacteria</taxon>
        <taxon>Pseudomonadati</taxon>
        <taxon>Bacteroidota</taxon>
        <taxon>Flavobacteriia</taxon>
        <taxon>Flavobacteriales</taxon>
        <taxon>Weeksellaceae</taxon>
        <taxon>Empedobacter</taxon>
    </lineage>
</organism>
<accession>A0AAW7DFB3</accession>
<dbReference type="EMBL" id="JACALR010000002">
    <property type="protein sequence ID" value="MDM1550659.1"/>
    <property type="molecule type" value="Genomic_DNA"/>
</dbReference>
<dbReference type="RefSeq" id="WP_286485343.1">
    <property type="nucleotide sequence ID" value="NZ_JACALR010000002.1"/>
</dbReference>
<comment type="caution">
    <text evidence="1">The sequence shown here is derived from an EMBL/GenBank/DDBJ whole genome shotgun (WGS) entry which is preliminary data.</text>
</comment>
<dbReference type="Proteomes" id="UP001173578">
    <property type="component" value="Unassembled WGS sequence"/>
</dbReference>
<reference evidence="1" key="2">
    <citation type="journal article" date="2022" name="Sci. Total Environ.">
        <title>Prevalence, transmission, and molecular epidemiology of tet(X)-positive bacteria among humans, animals, and environmental niches in China: An epidemiological, and genomic-based study.</title>
        <authorList>
            <person name="Dong N."/>
            <person name="Zeng Y."/>
            <person name="Cai C."/>
            <person name="Sun C."/>
            <person name="Lu J."/>
            <person name="Liu C."/>
            <person name="Zhou H."/>
            <person name="Sun Q."/>
            <person name="Shu L."/>
            <person name="Wang H."/>
            <person name="Wang Y."/>
            <person name="Wang S."/>
            <person name="Wu C."/>
            <person name="Chan E.W."/>
            <person name="Chen G."/>
            <person name="Shen Z."/>
            <person name="Chen S."/>
            <person name="Zhang R."/>
        </authorList>
    </citation>
    <scope>NUCLEOTIDE SEQUENCE</scope>
    <source>
        <strain evidence="1">210</strain>
    </source>
</reference>
<evidence type="ECO:0000313" key="1">
    <source>
        <dbReference type="EMBL" id="MDM1550659.1"/>
    </source>
</evidence>
<reference evidence="1" key="1">
    <citation type="submission" date="2020-06" db="EMBL/GenBank/DDBJ databases">
        <authorList>
            <person name="Dong N."/>
        </authorList>
    </citation>
    <scope>NUCLEOTIDE SEQUENCE</scope>
    <source>
        <strain evidence="1">210</strain>
    </source>
</reference>